<keyword evidence="7" id="KW-0694">RNA-binding</keyword>
<keyword evidence="4 11" id="KW-0288">FMN</keyword>
<dbReference type="AlphaFoldDB" id="A0A9D0YNI6"/>
<keyword evidence="8 11" id="KW-0560">Oxidoreductase</keyword>
<dbReference type="PIRSF" id="PIRSF006621">
    <property type="entry name" value="Dus"/>
    <property type="match status" value="1"/>
</dbReference>
<evidence type="ECO:0000313" key="15">
    <source>
        <dbReference type="EMBL" id="HIP97786.1"/>
    </source>
</evidence>
<comment type="similarity">
    <text evidence="11">Belongs to the dus family.</text>
</comment>
<sequence>MVIKKGEVILAPMAGYTHSAFRRLTRLLGADRTYTELISAPGIIHRDIPQKYAFFTPLERPLHIQLFGRNPEEIAQAAVIVAEKLKPDAIDINFGCSVPKVLKTGAAGKLMENPSLMKEVVKETTLALKAYGIPVTAKTRLGLEEDIMEKIAQALIEGGVSAIALHPRLGKQGYSGKADWKRIADLKKRSPVPVIGSGDIKSYKDIDRMFEETGCDAVMVGRAALSNPWIFKEYREKRKLNIPLGERLKTVLKLLEWMFDYYPSREKACFEIRSILVKLVKGFPQGGEIKRELMTLKGCEPFITKLRLLSEKL</sequence>
<feature type="active site" description="Proton donor" evidence="12">
    <location>
        <position position="96"/>
    </location>
</feature>
<feature type="binding site" evidence="13">
    <location>
        <begin position="12"/>
        <end position="14"/>
    </location>
    <ligand>
        <name>FMN</name>
        <dbReference type="ChEBI" id="CHEBI:58210"/>
    </ligand>
</feature>
<dbReference type="PANTHER" id="PTHR45846:SF1">
    <property type="entry name" value="TRNA-DIHYDROURIDINE(47) SYNTHASE [NAD(P)(+)]-LIKE"/>
    <property type="match status" value="1"/>
</dbReference>
<comment type="caution">
    <text evidence="15">The sequence shown here is derived from an EMBL/GenBank/DDBJ whole genome shotgun (WGS) entry which is preliminary data.</text>
</comment>
<evidence type="ECO:0000256" key="5">
    <source>
        <dbReference type="ARBA" id="ARBA00022694"/>
    </source>
</evidence>
<feature type="binding site" evidence="13">
    <location>
        <position position="138"/>
    </location>
    <ligand>
        <name>FMN</name>
        <dbReference type="ChEBI" id="CHEBI:58210"/>
    </ligand>
</feature>
<comment type="catalytic activity">
    <reaction evidence="10">
        <text>a 5,6-dihydrouridine in tRNA + NAD(+) = a uridine in tRNA + NADH + H(+)</text>
        <dbReference type="Rhea" id="RHEA:54452"/>
        <dbReference type="Rhea" id="RHEA-COMP:13339"/>
        <dbReference type="Rhea" id="RHEA-COMP:13887"/>
        <dbReference type="ChEBI" id="CHEBI:15378"/>
        <dbReference type="ChEBI" id="CHEBI:57540"/>
        <dbReference type="ChEBI" id="CHEBI:57945"/>
        <dbReference type="ChEBI" id="CHEBI:65315"/>
        <dbReference type="ChEBI" id="CHEBI:74443"/>
    </reaction>
</comment>
<comment type="cofactor">
    <cofactor evidence="11 13">
        <name>FMN</name>
        <dbReference type="ChEBI" id="CHEBI:58210"/>
    </cofactor>
</comment>
<dbReference type="GO" id="GO:0000049">
    <property type="term" value="F:tRNA binding"/>
    <property type="evidence" value="ECO:0007669"/>
    <property type="project" value="UniProtKB-KW"/>
</dbReference>
<dbReference type="EC" id="1.3.1.-" evidence="11"/>
<dbReference type="Gene3D" id="1.10.1200.80">
    <property type="entry name" value="Putative flavin oxidoreducatase, domain 2"/>
    <property type="match status" value="1"/>
</dbReference>
<gene>
    <name evidence="15" type="ORF">EYH37_00230</name>
</gene>
<feature type="binding site" evidence="13">
    <location>
        <position position="65"/>
    </location>
    <ligand>
        <name>FMN</name>
        <dbReference type="ChEBI" id="CHEBI:58210"/>
    </ligand>
</feature>
<keyword evidence="13" id="KW-0547">Nucleotide-binding</keyword>
<keyword evidence="5 11" id="KW-0819">tRNA processing</keyword>
<evidence type="ECO:0000256" key="7">
    <source>
        <dbReference type="ARBA" id="ARBA00022884"/>
    </source>
</evidence>
<accession>A0A9D0YNI6</accession>
<evidence type="ECO:0000259" key="14">
    <source>
        <dbReference type="Pfam" id="PF01207"/>
    </source>
</evidence>
<organism evidence="15 16">
    <name type="scientific">Aquifex aeolicus</name>
    <dbReference type="NCBI Taxonomy" id="63363"/>
    <lineage>
        <taxon>Bacteria</taxon>
        <taxon>Pseudomonadati</taxon>
        <taxon>Aquificota</taxon>
        <taxon>Aquificia</taxon>
        <taxon>Aquificales</taxon>
        <taxon>Aquificaceae</taxon>
        <taxon>Aquifex</taxon>
    </lineage>
</organism>
<feature type="binding site" evidence="13">
    <location>
        <position position="166"/>
    </location>
    <ligand>
        <name>FMN</name>
        <dbReference type="ChEBI" id="CHEBI:58210"/>
    </ligand>
</feature>
<keyword evidence="3 11" id="KW-0285">Flavoprotein</keyword>
<feature type="binding site" evidence="13">
    <location>
        <begin position="221"/>
        <end position="222"/>
    </location>
    <ligand>
        <name>FMN</name>
        <dbReference type="ChEBI" id="CHEBI:58210"/>
    </ligand>
</feature>
<name>A0A9D0YNI6_AQUAO</name>
<comment type="function">
    <text evidence="1 11">Catalyzes the synthesis of 5,6-dihydrouridine (D), a modified base found in the D-loop of most tRNAs, via the reduction of the C5-C6 double bond in target uridines.</text>
</comment>
<dbReference type="EMBL" id="DQVE01000002">
    <property type="protein sequence ID" value="HIP97786.1"/>
    <property type="molecule type" value="Genomic_DNA"/>
</dbReference>
<evidence type="ECO:0000256" key="12">
    <source>
        <dbReference type="PIRSR" id="PIRSR006621-1"/>
    </source>
</evidence>
<comment type="catalytic activity">
    <reaction evidence="9">
        <text>a 5,6-dihydrouridine in tRNA + NADP(+) = a uridine in tRNA + NADPH + H(+)</text>
        <dbReference type="Rhea" id="RHEA:23624"/>
        <dbReference type="Rhea" id="RHEA-COMP:13339"/>
        <dbReference type="Rhea" id="RHEA-COMP:13887"/>
        <dbReference type="ChEBI" id="CHEBI:15378"/>
        <dbReference type="ChEBI" id="CHEBI:57783"/>
        <dbReference type="ChEBI" id="CHEBI:58349"/>
        <dbReference type="ChEBI" id="CHEBI:65315"/>
        <dbReference type="ChEBI" id="CHEBI:74443"/>
    </reaction>
</comment>
<keyword evidence="2" id="KW-0820">tRNA-binding</keyword>
<evidence type="ECO:0000256" key="6">
    <source>
        <dbReference type="ARBA" id="ARBA00022857"/>
    </source>
</evidence>
<dbReference type="SUPFAM" id="SSF51395">
    <property type="entry name" value="FMN-linked oxidoreductases"/>
    <property type="match status" value="1"/>
</dbReference>
<evidence type="ECO:0000256" key="13">
    <source>
        <dbReference type="PIRSR" id="PIRSR006621-2"/>
    </source>
</evidence>
<evidence type="ECO:0000256" key="4">
    <source>
        <dbReference type="ARBA" id="ARBA00022643"/>
    </source>
</evidence>
<evidence type="ECO:0000256" key="1">
    <source>
        <dbReference type="ARBA" id="ARBA00002790"/>
    </source>
</evidence>
<evidence type="ECO:0000256" key="3">
    <source>
        <dbReference type="ARBA" id="ARBA00022630"/>
    </source>
</evidence>
<dbReference type="CDD" id="cd02801">
    <property type="entry name" value="DUS_like_FMN"/>
    <property type="match status" value="1"/>
</dbReference>
<dbReference type="InterPro" id="IPR001269">
    <property type="entry name" value="DUS_fam"/>
</dbReference>
<dbReference type="GO" id="GO:0050660">
    <property type="term" value="F:flavin adenine dinucleotide binding"/>
    <property type="evidence" value="ECO:0007669"/>
    <property type="project" value="InterPro"/>
</dbReference>
<feature type="domain" description="DUS-like FMN-binding" evidence="14">
    <location>
        <begin position="9"/>
        <end position="297"/>
    </location>
</feature>
<dbReference type="Proteomes" id="UP000606463">
    <property type="component" value="Unassembled WGS sequence"/>
</dbReference>
<evidence type="ECO:0000256" key="2">
    <source>
        <dbReference type="ARBA" id="ARBA00022555"/>
    </source>
</evidence>
<dbReference type="InterPro" id="IPR013785">
    <property type="entry name" value="Aldolase_TIM"/>
</dbReference>
<dbReference type="GO" id="GO:0017150">
    <property type="term" value="F:tRNA dihydrouridine synthase activity"/>
    <property type="evidence" value="ECO:0007669"/>
    <property type="project" value="InterPro"/>
</dbReference>
<dbReference type="InterPro" id="IPR024036">
    <property type="entry name" value="tRNA-dHydroUridine_Synthase_C"/>
</dbReference>
<dbReference type="Gene3D" id="3.20.20.70">
    <property type="entry name" value="Aldolase class I"/>
    <property type="match status" value="1"/>
</dbReference>
<dbReference type="PANTHER" id="PTHR45846">
    <property type="entry name" value="TRNA-DIHYDROURIDINE(47) SYNTHASE [NAD(P)(+)]-LIKE"/>
    <property type="match status" value="1"/>
</dbReference>
<evidence type="ECO:0000256" key="10">
    <source>
        <dbReference type="ARBA" id="ARBA00048802"/>
    </source>
</evidence>
<protein>
    <recommendedName>
        <fullName evidence="11">tRNA-dihydrouridine synthase</fullName>
        <ecNumber evidence="11">1.3.1.-</ecNumber>
    </recommendedName>
</protein>
<reference evidence="15" key="1">
    <citation type="journal article" date="2020" name="ISME J.">
        <title>Gammaproteobacteria mediating utilization of methyl-, sulfur- and petroleum organic compounds in deep ocean hydrothermal plumes.</title>
        <authorList>
            <person name="Zhou Z."/>
            <person name="Liu Y."/>
            <person name="Pan J."/>
            <person name="Cron B.R."/>
            <person name="Toner B.M."/>
            <person name="Anantharaman K."/>
            <person name="Breier J.A."/>
            <person name="Dick G.J."/>
            <person name="Li M."/>
        </authorList>
    </citation>
    <scope>NUCLEOTIDE SEQUENCE</scope>
    <source>
        <strain evidence="15">SZUA-1501</strain>
    </source>
</reference>
<proteinExistence type="inferred from homology"/>
<dbReference type="InterPro" id="IPR035587">
    <property type="entry name" value="DUS-like_FMN-bd"/>
</dbReference>
<evidence type="ECO:0000256" key="11">
    <source>
        <dbReference type="PIRNR" id="PIRNR006621"/>
    </source>
</evidence>
<evidence type="ECO:0000256" key="8">
    <source>
        <dbReference type="ARBA" id="ARBA00023002"/>
    </source>
</evidence>
<dbReference type="Pfam" id="PF01207">
    <property type="entry name" value="Dus"/>
    <property type="match status" value="1"/>
</dbReference>
<evidence type="ECO:0000313" key="16">
    <source>
        <dbReference type="Proteomes" id="UP000606463"/>
    </source>
</evidence>
<evidence type="ECO:0000256" key="9">
    <source>
        <dbReference type="ARBA" id="ARBA00048205"/>
    </source>
</evidence>
<keyword evidence="6" id="KW-0521">NADP</keyword>